<gene>
    <name evidence="2" type="ORF">HK414_05880</name>
</gene>
<protein>
    <submittedName>
        <fullName evidence="2">Uncharacterized protein</fullName>
    </submittedName>
</protein>
<evidence type="ECO:0000313" key="3">
    <source>
        <dbReference type="Proteomes" id="UP000500826"/>
    </source>
</evidence>
<feature type="compositionally biased region" description="Polar residues" evidence="1">
    <location>
        <begin position="72"/>
        <end position="85"/>
    </location>
</feature>
<reference evidence="2 3" key="1">
    <citation type="submission" date="2020-05" db="EMBL/GenBank/DDBJ databases">
        <title>Ramlibacter rhizophilus sp. nov., isolated from rhizosphere soil of national flower Mugunghwa from South Korea.</title>
        <authorList>
            <person name="Zheng-Fei Y."/>
            <person name="Huan T."/>
        </authorList>
    </citation>
    <scope>NUCLEOTIDE SEQUENCE [LARGE SCALE GENOMIC DNA]</scope>
    <source>
        <strain evidence="2 3">H242</strain>
    </source>
</reference>
<dbReference type="Proteomes" id="UP000500826">
    <property type="component" value="Chromosome"/>
</dbReference>
<proteinExistence type="predicted"/>
<feature type="region of interest" description="Disordered" evidence="1">
    <location>
        <begin position="1"/>
        <end position="85"/>
    </location>
</feature>
<name>A0ABX6P300_9BURK</name>
<organism evidence="2 3">
    <name type="scientific">Ramlibacter terrae</name>
    <dbReference type="NCBI Taxonomy" id="2732511"/>
    <lineage>
        <taxon>Bacteria</taxon>
        <taxon>Pseudomonadati</taxon>
        <taxon>Pseudomonadota</taxon>
        <taxon>Betaproteobacteria</taxon>
        <taxon>Burkholderiales</taxon>
        <taxon>Comamonadaceae</taxon>
        <taxon>Ramlibacter</taxon>
    </lineage>
</organism>
<evidence type="ECO:0000313" key="2">
    <source>
        <dbReference type="EMBL" id="QJW83723.1"/>
    </source>
</evidence>
<reference evidence="2 3" key="2">
    <citation type="submission" date="2020-05" db="EMBL/GenBank/DDBJ databases">
        <authorList>
            <person name="Khan S.A."/>
            <person name="Jeon C.O."/>
            <person name="Chun B.H."/>
        </authorList>
    </citation>
    <scope>NUCLEOTIDE SEQUENCE [LARGE SCALE GENOMIC DNA]</scope>
    <source>
        <strain evidence="2 3">H242</strain>
    </source>
</reference>
<dbReference type="EMBL" id="CP053418">
    <property type="protein sequence ID" value="QJW83723.1"/>
    <property type="molecule type" value="Genomic_DNA"/>
</dbReference>
<accession>A0ABX6P300</accession>
<evidence type="ECO:0000256" key="1">
    <source>
        <dbReference type="SAM" id="MobiDB-lite"/>
    </source>
</evidence>
<keyword evidence="3" id="KW-1185">Reference proteome</keyword>
<sequence>MSDASDKLARSRQAIVAHIARRERRHDPHESSARPAGSAFDAADYDNYEEPPPPPGEGWFGHLRYAMGTGGATTRPTWRSNSHRR</sequence>